<dbReference type="SUPFAM" id="SSF53756">
    <property type="entry name" value="UDP-Glycosyltransferase/glycogen phosphorylase"/>
    <property type="match status" value="1"/>
</dbReference>
<dbReference type="EC" id="2.4.-.-" evidence="2"/>
<keyword evidence="2" id="KW-0328">Glycosyltransferase</keyword>
<evidence type="ECO:0000259" key="1">
    <source>
        <dbReference type="Pfam" id="PF03033"/>
    </source>
</evidence>
<comment type="caution">
    <text evidence="2">The sequence shown here is derived from an EMBL/GenBank/DDBJ whole genome shotgun (WGS) entry which is preliminary data.</text>
</comment>
<organism evidence="2 3">
    <name type="scientific">Rhizobium hidalgonense</name>
    <dbReference type="NCBI Taxonomy" id="1538159"/>
    <lineage>
        <taxon>Bacteria</taxon>
        <taxon>Pseudomonadati</taxon>
        <taxon>Pseudomonadota</taxon>
        <taxon>Alphaproteobacteria</taxon>
        <taxon>Hyphomicrobiales</taxon>
        <taxon>Rhizobiaceae</taxon>
        <taxon>Rhizobium/Agrobacterium group</taxon>
        <taxon>Rhizobium</taxon>
    </lineage>
</organism>
<dbReference type="Proteomes" id="UP001268610">
    <property type="component" value="Unassembled WGS sequence"/>
</dbReference>
<dbReference type="AlphaFoldDB" id="A0AAJ2H4P5"/>
<protein>
    <submittedName>
        <fullName evidence="2">Glycosyltransferase</fullName>
        <ecNumber evidence="2">2.4.-.-</ecNumber>
    </submittedName>
</protein>
<dbReference type="EMBL" id="JAVLSF010001022">
    <property type="protein sequence ID" value="MDR9778628.1"/>
    <property type="molecule type" value="Genomic_DNA"/>
</dbReference>
<feature type="non-terminal residue" evidence="2">
    <location>
        <position position="64"/>
    </location>
</feature>
<dbReference type="GO" id="GO:0016758">
    <property type="term" value="F:hexosyltransferase activity"/>
    <property type="evidence" value="ECO:0007669"/>
    <property type="project" value="InterPro"/>
</dbReference>
<reference evidence="2" key="1">
    <citation type="submission" date="2023-04" db="EMBL/GenBank/DDBJ databases">
        <title>Genomic characterization of faba bean (Vicia faba) microsymbionts in Mexican soils.</title>
        <authorList>
            <person name="Rivera Orduna F.N."/>
            <person name="Guevara-Luna J."/>
            <person name="Yan J."/>
            <person name="Arroyo-Herrera I."/>
            <person name="Li Y."/>
            <person name="Vasquez-Murrieta M.S."/>
            <person name="Wang E.T."/>
        </authorList>
    </citation>
    <scope>NUCLEOTIDE SEQUENCE</scope>
    <source>
        <strain evidence="2">CH26</strain>
    </source>
</reference>
<dbReference type="InterPro" id="IPR004276">
    <property type="entry name" value="GlycoTrans_28_N"/>
</dbReference>
<sequence length="64" mass="6750">MVNQQSSQPVNQQASKIKTVMVMAAGTGGHVFPALAVAEKLREQGIAVHWLATPAGMEHRLVGA</sequence>
<name>A0AAJ2H4P5_9HYPH</name>
<dbReference type="Pfam" id="PF03033">
    <property type="entry name" value="Glyco_transf_28"/>
    <property type="match status" value="1"/>
</dbReference>
<dbReference type="Gene3D" id="3.40.50.2000">
    <property type="entry name" value="Glycogen Phosphorylase B"/>
    <property type="match status" value="1"/>
</dbReference>
<keyword evidence="2" id="KW-0808">Transferase</keyword>
<proteinExistence type="predicted"/>
<dbReference type="GO" id="GO:1901137">
    <property type="term" value="P:carbohydrate derivative biosynthetic process"/>
    <property type="evidence" value="ECO:0007669"/>
    <property type="project" value="UniProtKB-ARBA"/>
</dbReference>
<accession>A0AAJ2H4P5</accession>
<feature type="domain" description="Glycosyltransferase family 28 N-terminal" evidence="1">
    <location>
        <begin position="20"/>
        <end position="62"/>
    </location>
</feature>
<evidence type="ECO:0000313" key="3">
    <source>
        <dbReference type="Proteomes" id="UP001268610"/>
    </source>
</evidence>
<dbReference type="GO" id="GO:0005975">
    <property type="term" value="P:carbohydrate metabolic process"/>
    <property type="evidence" value="ECO:0007669"/>
    <property type="project" value="InterPro"/>
</dbReference>
<gene>
    <name evidence="2" type="ORF">RJJ65_39480</name>
</gene>
<evidence type="ECO:0000313" key="2">
    <source>
        <dbReference type="EMBL" id="MDR9778628.1"/>
    </source>
</evidence>